<proteinExistence type="inferred from homology"/>
<reference evidence="8 9" key="1">
    <citation type="journal article" date="2017" name="Int. J. Syst. Evol. Microbiol.">
        <title>Gemmobacter straminiformis sp. nov., isolated from an artificial fountain.</title>
        <authorList>
            <person name="Kang J.Y."/>
            <person name="Kim M.J."/>
            <person name="Chun J."/>
            <person name="Son K.P."/>
            <person name="Jahng K.Y."/>
        </authorList>
    </citation>
    <scope>NUCLEOTIDE SEQUENCE [LARGE SCALE GENOMIC DNA]</scope>
    <source>
        <strain evidence="8 9">CAM-8</strain>
    </source>
</reference>
<keyword evidence="4 6" id="KW-1133">Transmembrane helix</keyword>
<feature type="transmembrane region" description="Helical" evidence="6">
    <location>
        <begin position="221"/>
        <end position="241"/>
    </location>
</feature>
<organism evidence="8 9">
    <name type="scientific">Paragemmobacter straminiformis</name>
    <dbReference type="NCBI Taxonomy" id="2045119"/>
    <lineage>
        <taxon>Bacteria</taxon>
        <taxon>Pseudomonadati</taxon>
        <taxon>Pseudomonadota</taxon>
        <taxon>Alphaproteobacteria</taxon>
        <taxon>Rhodobacterales</taxon>
        <taxon>Paracoccaceae</taxon>
        <taxon>Paragemmobacter</taxon>
    </lineage>
</organism>
<dbReference type="RefSeq" id="WP_185795857.1">
    <property type="nucleotide sequence ID" value="NZ_JACLQD010000001.1"/>
</dbReference>
<feature type="transmembrane region" description="Helical" evidence="6">
    <location>
        <begin position="58"/>
        <end position="79"/>
    </location>
</feature>
<feature type="transmembrane region" description="Helical" evidence="6">
    <location>
        <begin position="20"/>
        <end position="38"/>
    </location>
</feature>
<evidence type="ECO:0000256" key="4">
    <source>
        <dbReference type="ARBA" id="ARBA00022989"/>
    </source>
</evidence>
<evidence type="ECO:0000256" key="6">
    <source>
        <dbReference type="RuleBase" id="RU366058"/>
    </source>
</evidence>
<comment type="similarity">
    <text evidence="6">Belongs to the TVP38/TMEM64 family.</text>
</comment>
<keyword evidence="2 6" id="KW-1003">Cell membrane</keyword>
<dbReference type="EMBL" id="JACLQD010000001">
    <property type="protein sequence ID" value="MBC2834240.1"/>
    <property type="molecule type" value="Genomic_DNA"/>
</dbReference>
<keyword evidence="9" id="KW-1185">Reference proteome</keyword>
<comment type="caution">
    <text evidence="8">The sequence shown here is derived from an EMBL/GenBank/DDBJ whole genome shotgun (WGS) entry which is preliminary data.</text>
</comment>
<comment type="subcellular location">
    <subcellularLocation>
        <location evidence="1 6">Cell membrane</location>
        <topology evidence="1 6">Multi-pass membrane protein</topology>
    </subcellularLocation>
</comment>
<dbReference type="InterPro" id="IPR032816">
    <property type="entry name" value="VTT_dom"/>
</dbReference>
<protein>
    <recommendedName>
        <fullName evidence="6">TVP38/TMEM64 family membrane protein</fullName>
    </recommendedName>
</protein>
<evidence type="ECO:0000256" key="5">
    <source>
        <dbReference type="ARBA" id="ARBA00023136"/>
    </source>
</evidence>
<gene>
    <name evidence="8" type="ORF">H7F16_01895</name>
</gene>
<accession>A0A842I2U1</accession>
<feature type="transmembrane region" description="Helical" evidence="6">
    <location>
        <begin position="91"/>
        <end position="117"/>
    </location>
</feature>
<feature type="domain" description="VTT" evidence="7">
    <location>
        <begin position="80"/>
        <end position="199"/>
    </location>
</feature>
<evidence type="ECO:0000259" key="7">
    <source>
        <dbReference type="Pfam" id="PF09335"/>
    </source>
</evidence>
<feature type="transmembrane region" description="Helical" evidence="6">
    <location>
        <begin position="152"/>
        <end position="172"/>
    </location>
</feature>
<sequence>MTRMPLPPDPAQAPRPWRVIPALVLLAVALVGGIWFRDALGFEALARHRAGLLAFRDAHYAACVAGFVLAYVGIVAFSLPGATMATLTGGFLFGLFPGVLFNLFAASLGAMALFLAVRAGFGAGLEARIAAQGGRVARVRAALAANEWEVLFLMRVTPVVPFFVANLLPALLNISFPKFAVTTVLGILPGALVLTSVGSGLGEVFEVGGMPDLSVFLRPAVAGPVAGLVVLGILPIVIRTWRNRRQGKG</sequence>
<evidence type="ECO:0000313" key="9">
    <source>
        <dbReference type="Proteomes" id="UP000555411"/>
    </source>
</evidence>
<keyword evidence="5 6" id="KW-0472">Membrane</keyword>
<dbReference type="Proteomes" id="UP000555411">
    <property type="component" value="Unassembled WGS sequence"/>
</dbReference>
<dbReference type="GO" id="GO:0005886">
    <property type="term" value="C:plasma membrane"/>
    <property type="evidence" value="ECO:0007669"/>
    <property type="project" value="UniProtKB-SubCell"/>
</dbReference>
<name>A0A842I2U1_9RHOB</name>
<evidence type="ECO:0000313" key="8">
    <source>
        <dbReference type="EMBL" id="MBC2834240.1"/>
    </source>
</evidence>
<evidence type="ECO:0000256" key="3">
    <source>
        <dbReference type="ARBA" id="ARBA00022692"/>
    </source>
</evidence>
<feature type="transmembrane region" description="Helical" evidence="6">
    <location>
        <begin position="179"/>
        <end position="201"/>
    </location>
</feature>
<evidence type="ECO:0000256" key="1">
    <source>
        <dbReference type="ARBA" id="ARBA00004651"/>
    </source>
</evidence>
<dbReference type="InterPro" id="IPR015414">
    <property type="entry name" value="TMEM64"/>
</dbReference>
<dbReference type="PANTHER" id="PTHR12677">
    <property type="entry name" value="GOLGI APPARATUS MEMBRANE PROTEIN TVP38-RELATED"/>
    <property type="match status" value="1"/>
</dbReference>
<dbReference type="PANTHER" id="PTHR12677:SF59">
    <property type="entry name" value="GOLGI APPARATUS MEMBRANE PROTEIN TVP38-RELATED"/>
    <property type="match status" value="1"/>
</dbReference>
<keyword evidence="3 6" id="KW-0812">Transmembrane</keyword>
<evidence type="ECO:0000256" key="2">
    <source>
        <dbReference type="ARBA" id="ARBA00022475"/>
    </source>
</evidence>
<dbReference type="Pfam" id="PF09335">
    <property type="entry name" value="VTT_dom"/>
    <property type="match status" value="1"/>
</dbReference>
<dbReference type="AlphaFoldDB" id="A0A842I2U1"/>